<organism evidence="1 2">
    <name type="scientific">Trematosphaeria pertusa</name>
    <dbReference type="NCBI Taxonomy" id="390896"/>
    <lineage>
        <taxon>Eukaryota</taxon>
        <taxon>Fungi</taxon>
        <taxon>Dikarya</taxon>
        <taxon>Ascomycota</taxon>
        <taxon>Pezizomycotina</taxon>
        <taxon>Dothideomycetes</taxon>
        <taxon>Pleosporomycetidae</taxon>
        <taxon>Pleosporales</taxon>
        <taxon>Massarineae</taxon>
        <taxon>Trematosphaeriaceae</taxon>
        <taxon>Trematosphaeria</taxon>
    </lineage>
</organism>
<evidence type="ECO:0000313" key="2">
    <source>
        <dbReference type="Proteomes" id="UP000800094"/>
    </source>
</evidence>
<sequence>MAPQSTITTRPLPASWRAELDRLRARLSARGLLAVLDSCPPPPSFPFQRDASRAPATKLFLGYRKLTDTTTRVESWAYLVPDLETAAVPPILFRDERATPSRRAGADSRPRAATSLLRRAGDLHVPFCFLQYDGSPGVRHVRDMLCAIVLYCFLAAGVRDEALRWKDFTVMLEKALRYIKQSGEYQLWIAADGGSEATMDAEATEDALDVEGLDDSDAEQERDIPKDCETIWSMGSQVLVRDSATLADLLQRLGDKVHLLDLIPCMDVYFTQQTVFPDDFPYRMLIGTWRPRTQSSTLNVFVYLINPERPNYSPTIKLYAHDSPNQQLVEFSLAKLEDFSPLEPFKSLKSTDGASTKHETRKLQALIKYYFLLMENEGRFGDPGIRVHDGFVKALCTACGDLRIAEMEM</sequence>
<dbReference type="OrthoDB" id="3683952at2759"/>
<dbReference type="GeneID" id="54589502"/>
<evidence type="ECO:0000313" key="1">
    <source>
        <dbReference type="EMBL" id="KAF2246346.1"/>
    </source>
</evidence>
<dbReference type="RefSeq" id="XP_033681350.1">
    <property type="nucleotide sequence ID" value="XM_033836172.1"/>
</dbReference>
<gene>
    <name evidence="1" type="ORF">BU26DRAFT_66153</name>
</gene>
<keyword evidence="2" id="KW-1185">Reference proteome</keyword>
<proteinExistence type="predicted"/>
<accession>A0A6A6I7L5</accession>
<protein>
    <submittedName>
        <fullName evidence="1">Uncharacterized protein</fullName>
    </submittedName>
</protein>
<dbReference type="Proteomes" id="UP000800094">
    <property type="component" value="Unassembled WGS sequence"/>
</dbReference>
<reference evidence="1" key="1">
    <citation type="journal article" date="2020" name="Stud. Mycol.">
        <title>101 Dothideomycetes genomes: a test case for predicting lifestyles and emergence of pathogens.</title>
        <authorList>
            <person name="Haridas S."/>
            <person name="Albert R."/>
            <person name="Binder M."/>
            <person name="Bloem J."/>
            <person name="Labutti K."/>
            <person name="Salamov A."/>
            <person name="Andreopoulos B."/>
            <person name="Baker S."/>
            <person name="Barry K."/>
            <person name="Bills G."/>
            <person name="Bluhm B."/>
            <person name="Cannon C."/>
            <person name="Castanera R."/>
            <person name="Culley D."/>
            <person name="Daum C."/>
            <person name="Ezra D."/>
            <person name="Gonzalez J."/>
            <person name="Henrissat B."/>
            <person name="Kuo A."/>
            <person name="Liang C."/>
            <person name="Lipzen A."/>
            <person name="Lutzoni F."/>
            <person name="Magnuson J."/>
            <person name="Mondo S."/>
            <person name="Nolan M."/>
            <person name="Ohm R."/>
            <person name="Pangilinan J."/>
            <person name="Park H.-J."/>
            <person name="Ramirez L."/>
            <person name="Alfaro M."/>
            <person name="Sun H."/>
            <person name="Tritt A."/>
            <person name="Yoshinaga Y."/>
            <person name="Zwiers L.-H."/>
            <person name="Turgeon B."/>
            <person name="Goodwin S."/>
            <person name="Spatafora J."/>
            <person name="Crous P."/>
            <person name="Grigoriev I."/>
        </authorList>
    </citation>
    <scope>NUCLEOTIDE SEQUENCE</scope>
    <source>
        <strain evidence="1">CBS 122368</strain>
    </source>
</reference>
<dbReference type="AlphaFoldDB" id="A0A6A6I7L5"/>
<dbReference type="EMBL" id="ML987199">
    <property type="protein sequence ID" value="KAF2246346.1"/>
    <property type="molecule type" value="Genomic_DNA"/>
</dbReference>
<name>A0A6A6I7L5_9PLEO</name>